<name>A0A3Q9FT37_9BACT</name>
<protein>
    <submittedName>
        <fullName evidence="2">DUF2490 domain-containing protein</fullName>
    </submittedName>
</protein>
<evidence type="ECO:0000313" key="2">
    <source>
        <dbReference type="EMBL" id="AZQ63842.1"/>
    </source>
</evidence>
<gene>
    <name evidence="2" type="ORF">EI427_16890</name>
</gene>
<reference evidence="2 3" key="1">
    <citation type="submission" date="2018-12" db="EMBL/GenBank/DDBJ databases">
        <title>Flammeovirga pectinis sp. nov., isolated from the gut of the Korean scallop, Patinopecten yessoensis.</title>
        <authorList>
            <person name="Bae J.-W."/>
            <person name="Jeong Y.-S."/>
            <person name="Kang W."/>
        </authorList>
    </citation>
    <scope>NUCLEOTIDE SEQUENCE [LARGE SCALE GENOMIC DNA]</scope>
    <source>
        <strain evidence="2 3">L12M1</strain>
    </source>
</reference>
<dbReference type="KEGG" id="fll:EI427_16890"/>
<keyword evidence="1" id="KW-0732">Signal</keyword>
<organism evidence="2 3">
    <name type="scientific">Flammeovirga pectinis</name>
    <dbReference type="NCBI Taxonomy" id="2494373"/>
    <lineage>
        <taxon>Bacteria</taxon>
        <taxon>Pseudomonadati</taxon>
        <taxon>Bacteroidota</taxon>
        <taxon>Cytophagia</taxon>
        <taxon>Cytophagales</taxon>
        <taxon>Flammeovirgaceae</taxon>
        <taxon>Flammeovirga</taxon>
    </lineage>
</organism>
<dbReference type="EMBL" id="CP034562">
    <property type="protein sequence ID" value="AZQ63842.1"/>
    <property type="molecule type" value="Genomic_DNA"/>
</dbReference>
<keyword evidence="3" id="KW-1185">Reference proteome</keyword>
<evidence type="ECO:0000256" key="1">
    <source>
        <dbReference type="SAM" id="SignalP"/>
    </source>
</evidence>
<dbReference type="AlphaFoldDB" id="A0A3Q9FT37"/>
<proteinExistence type="predicted"/>
<dbReference type="OrthoDB" id="1118734at2"/>
<evidence type="ECO:0000313" key="3">
    <source>
        <dbReference type="Proteomes" id="UP000267268"/>
    </source>
</evidence>
<feature type="signal peptide" evidence="1">
    <location>
        <begin position="1"/>
        <end position="18"/>
    </location>
</feature>
<accession>A0A3Q9FT37</accession>
<dbReference type="InterPro" id="IPR019619">
    <property type="entry name" value="DUF2490"/>
</dbReference>
<dbReference type="RefSeq" id="WP_126616944.1">
    <property type="nucleotide sequence ID" value="NZ_CP034562.1"/>
</dbReference>
<dbReference type="Pfam" id="PF10677">
    <property type="entry name" value="DUF2490"/>
    <property type="match status" value="1"/>
</dbReference>
<dbReference type="Proteomes" id="UP000267268">
    <property type="component" value="Chromosome 1"/>
</dbReference>
<feature type="chain" id="PRO_5018768178" evidence="1">
    <location>
        <begin position="19"/>
        <end position="225"/>
    </location>
</feature>
<sequence>MRGLILIVFLCTSSLVNAQDMGQWGAVYGKARFSDRLGYYAEHHARFNDSGEGLEIYKSYNRMGLNYFVNNNFDIVVGPAVIGKFNQENEFGKSTLMEYRIWHQYVYHHYSGRVKFYHQVRIEHVWADKGTHYKYRNRYRYKAYAYIPINKRHVEPGAFYIVPSVEIFMHDNSSHSLEDFRVYNAIGYKFNDTTSFMAGHMWTWNNEQTSNVFRFSLYIDLDLRK</sequence>